<evidence type="ECO:0000313" key="4">
    <source>
        <dbReference type="EMBL" id="OWP50918.1"/>
    </source>
</evidence>
<dbReference type="eggNOG" id="COG4932">
    <property type="taxonomic scope" value="Bacteria"/>
</dbReference>
<feature type="domain" description="DUF4347" evidence="2">
    <location>
        <begin position="96"/>
        <end position="254"/>
    </location>
</feature>
<proteinExistence type="predicted"/>
<dbReference type="RefSeq" id="WP_088417117.1">
    <property type="nucleotide sequence ID" value="NZ_NJBA01000003.1"/>
</dbReference>
<organism evidence="4 5">
    <name type="scientific">Pseudomonas nitroreducens</name>
    <dbReference type="NCBI Taxonomy" id="46680"/>
    <lineage>
        <taxon>Bacteria</taxon>
        <taxon>Pseudomonadati</taxon>
        <taxon>Pseudomonadota</taxon>
        <taxon>Gammaproteobacteria</taxon>
        <taxon>Pseudomonadales</taxon>
        <taxon>Pseudomonadaceae</taxon>
        <taxon>Pseudomonas</taxon>
    </lineage>
</organism>
<protein>
    <recommendedName>
        <fullName evidence="6">DUF4347 domain-containing protein</fullName>
    </recommendedName>
</protein>
<reference evidence="4 5" key="1">
    <citation type="submission" date="2017-06" db="EMBL/GenBank/DDBJ databases">
        <title>Draft genome of Pseudomonas nitroreducens DF05.</title>
        <authorList>
            <person name="Iyer R."/>
        </authorList>
    </citation>
    <scope>NUCLEOTIDE SEQUENCE [LARGE SCALE GENOMIC DNA]</scope>
    <source>
        <strain evidence="4 5">DF05</strain>
    </source>
</reference>
<feature type="region of interest" description="Disordered" evidence="1">
    <location>
        <begin position="1022"/>
        <end position="1043"/>
    </location>
</feature>
<evidence type="ECO:0000259" key="3">
    <source>
        <dbReference type="Pfam" id="PF19078"/>
    </source>
</evidence>
<dbReference type="InterPro" id="IPR044048">
    <property type="entry name" value="Big_12"/>
</dbReference>
<sequence>MQWIKRVFGGAASRQEATGVSQPTLIMALEPRMMFDGAVAATAAEAAKPTDAHDAAADKADAGVASKDNADTSHAATSDARSDAGQGAVAGSGRNVVFVDSRVEDAQQLLQGVAANTDVVFLDRSGNGVQQMAQYLAAHPGAASVQIIAHGNAGDLWLGSSYVSAENIADYGNSLSQLGASLQAGGDIFIYACSTAQGERGQAFVNELAGLTGRDIAASDDRTGQSSDWDLEVTTGVIEARPVLSVASAAAYLHDLAIITVTSNADGGAGTLRTAIASAAAGDTITFSSGMTIGLTNGELVIAKNLTIDGDLNNDGVADVTVDAGYRSRVLQVQAASNVMLEGLVITRGLVSGNGGNADVGAAAAAGNAFGGGIWNAGTLTLLNTSVTANAAAGGGGGGGNFAYDGGGGGGGGALGGGIGGRGGESGVSSNLGTSGSANQGGRGGADSAFLGMAGQGGTGVGGAGGSYLGYSTGGTGGTATNGSISIGGGGGGLGTDATGGAGGSAVGGIYNAVGGTINVIGNSIISTNLGAGGGGGGGGAGGSLGNQDGGAGGRGVGAVWNKGTFNITAANNAAMTGNGAGSGAGGQELGTGSPGPSPAAVTGIYNEGTLNTTYVPNAPPVLGGLQGDSVTFTEGDSARLIDLGSNATVSDGDSADYNGGSVRVSITTNRVTAEDLLSIRNQGTGAGQIGVSGSTITYGGVAIGTFTGGSGSNDLVITFNSASATPAAVEALLHNLVYNNSNVDNPTASARTLSVTVYDGDSYTTTINTVTVTVVAVNDAPTLSPANSNTSYTEVGSAAVLSGSLTLTDVDSTTFQGATVTVSDFRAGDVLSVGAPNGFTVSYDSGTGVLTLSGGGSLASLQAALRSITYSSTSDDPTAGGTDTTRQINFTVTDSGGATSTAVTAQVALTAVNDAPTLSGGPYTWAGTSEDAISSAVTVSTLLGSTTHADPDGPASGIAITGSSGGGTWQYSTDGVTWAGVGAVSNSAALLLSSTTQLRFVPDGANGSAAGLSFRAWDQSAGTASTNGTRNTADTSTNGGSAAYSSGTAQATLTVSSVNDAPVLTPVSPTLTGLTDSDTNNPGVAVSSFLAGHVTDADTGAVQGIALTGLTSGTGTWQYSTNGGASWQNVGAVSDASALLLRSGDRVRFVPDGINGGNVSLTYHAWDQSGTTAGQQGTKVDASATGGTHPFSAASDTATLTVTAIDDAPVVTASGGSAAFVEGNNVTSTPVVIDSGLTVSDSDSPQLSSATVAISGNFLGSQDVLAFTNNPATMGDIVASYDSGTGILTLTSAAGASAAQWQAALRSVTYSNSSDTPSSIDRTITFKVNDGNSDSVPANRIVTVAATNDAPIVSMPGSLTAAEDTATAITGISFADADAGSASVTVTLSVGSGTLSAVAGGGVTVGGTASALTLSGSIANINAFIAGGAVYFLGAPNSTANVTLTAGIDDGGHSGGAVQTGSGTVSIAITPVNDAPHVSAPPSIGITEDVPQALTGISFSDLDAGSGVVSVQFSVAPGSGTLAATSFAGVTVLGSGTGTLSLSGMLSDINAFVSGGAVSFTAAPNATGNVVLDVSIDDGGNTGSGGSQTDHTTVTLTVTAVNDAPVNSVPGTQSVLQDGTLVFSSGNGNPISIADVDVGGGTIRVTLTASNGLLTLGSLSGVSFLVGNGTGDGTMVFEGNLSAINNALAGLSFAPTGGYYGPASVQITTDDLGQSGSGGGQTDTDTILINVAQPNPGIISVAGASPDGTYKVGDTVNITVTFDQAVTVSGGVPTLLLETGAIDRSAVYVGGSGTDTLTFAYVVQAGDHSADLDYIGTNALSLNGASIASVGQGNPAFNTLPGMGSPDSLAGHSDLFIDGVAPAVVSVTVPPPGTYVAGQALDFVVHYSEAVVVDTTGGTPRIAITLGSGTVHADYLSGSGSSALVFRLIVGNGQNDADGIALGGSIDPHGGSVRDLAGNLSLAPLNAVGSTAGVRVDTQGPSATIQVADSALNIGQTSLVTITFSEAVSGFDNADLDVANGTLSAVSSSDGGITWTATFTPSSNVTAATNVIRLNNTGFIDAAGNAGAGSIDSNSYAVDTVRPSATISLADTALTAGETTTVTIVFSEPVSGFSNADLSIANGTLSELGSSDGGITWTATFTPDANVRVTNNLFSLNNAGYTDLAGNSGVGLTQSASLSIDTVRPTATIVVAENALKIGETSQVTITFSEAVSGFSNADLTVTNGTLSAVSSNDGGVTWTATFTPASAVTDASNLITLDNGGVQNAAGNSGTGTTLSNTFAIDTQRPGATVVVANTDLRQGQSSQVTITFSEPVTDLELSDLSASNATLSGLSSSDGGLTWTATLTPLLNVIGASNVVTLNNLGYTDAAGNTGVGVSQSNTYAINSISQGGDPQYLVEQGVRPVAVGGDLPGNRPQVPSVLQNAGPPTLGQVPLLDSSNRGTAQSALGSVFRQAPSQTQLALVFSNNGSNGFGDGSGHGFLGFGGGDGGVFASSTIGAIFGEAREGDEQALSAFGPRQGDIGGGLSGVFAGRGLDQQLQEMNQREQRQVADLARAFGELGQERPAG</sequence>
<dbReference type="Pfam" id="PF14252">
    <property type="entry name" value="DUF4347"/>
    <property type="match status" value="1"/>
</dbReference>
<evidence type="ECO:0000256" key="1">
    <source>
        <dbReference type="SAM" id="MobiDB-lite"/>
    </source>
</evidence>
<accession>A0A246F987</accession>
<feature type="region of interest" description="Disordered" evidence="1">
    <location>
        <begin position="52"/>
        <end position="88"/>
    </location>
</feature>
<feature type="compositionally biased region" description="Basic and acidic residues" evidence="1">
    <location>
        <begin position="52"/>
        <end position="61"/>
    </location>
</feature>
<evidence type="ECO:0008006" key="6">
    <source>
        <dbReference type="Google" id="ProtNLM"/>
    </source>
</evidence>
<dbReference type="SUPFAM" id="SSF51126">
    <property type="entry name" value="Pectin lyase-like"/>
    <property type="match status" value="1"/>
</dbReference>
<dbReference type="eggNOG" id="COG2931">
    <property type="taxonomic scope" value="Bacteria"/>
</dbReference>
<evidence type="ECO:0000259" key="2">
    <source>
        <dbReference type="Pfam" id="PF14252"/>
    </source>
</evidence>
<dbReference type="PANTHER" id="PTHR34677">
    <property type="match status" value="1"/>
</dbReference>
<name>A0A246F987_PSENT</name>
<feature type="domain" description="Bacterial Ig-like" evidence="3">
    <location>
        <begin position="2182"/>
        <end position="2283"/>
    </location>
</feature>
<dbReference type="InterPro" id="IPR025592">
    <property type="entry name" value="DUF4347"/>
</dbReference>
<dbReference type="eggNOG" id="COG2885">
    <property type="taxonomic scope" value="Bacteria"/>
</dbReference>
<feature type="domain" description="Bacterial Ig-like" evidence="3">
    <location>
        <begin position="2080"/>
        <end position="2181"/>
    </location>
</feature>
<dbReference type="eggNOG" id="COG3210">
    <property type="taxonomic scope" value="Bacteria"/>
</dbReference>
<dbReference type="Proteomes" id="UP000198145">
    <property type="component" value="Unassembled WGS sequence"/>
</dbReference>
<comment type="caution">
    <text evidence="4">The sequence shown here is derived from an EMBL/GenBank/DDBJ whole genome shotgun (WGS) entry which is preliminary data.</text>
</comment>
<dbReference type="EMBL" id="NJBA01000003">
    <property type="protein sequence ID" value="OWP50918.1"/>
    <property type="molecule type" value="Genomic_DNA"/>
</dbReference>
<dbReference type="Pfam" id="PF19078">
    <property type="entry name" value="Big_12"/>
    <property type="match status" value="4"/>
</dbReference>
<dbReference type="InterPro" id="IPR011050">
    <property type="entry name" value="Pectin_lyase_fold/virulence"/>
</dbReference>
<gene>
    <name evidence="4" type="ORF">CEG18_08565</name>
</gene>
<dbReference type="eggNOG" id="COG5184">
    <property type="taxonomic scope" value="Bacteria"/>
</dbReference>
<dbReference type="PANTHER" id="PTHR34677:SF3">
    <property type="entry name" value="BACTERIAL IG-LIKE DOMAIN-CONTAINING PROTEIN"/>
    <property type="match status" value="1"/>
</dbReference>
<feature type="domain" description="Bacterial Ig-like" evidence="3">
    <location>
        <begin position="2284"/>
        <end position="2385"/>
    </location>
</feature>
<evidence type="ECO:0000313" key="5">
    <source>
        <dbReference type="Proteomes" id="UP000198145"/>
    </source>
</evidence>
<feature type="domain" description="Bacterial Ig-like" evidence="3">
    <location>
        <begin position="1978"/>
        <end position="2079"/>
    </location>
</feature>